<sequence>PDPPPPTLLEFRRWQDHMLNNELIRRARRREENAARSPGGAPPAVARWRISIHEPNGYFEARREQDPGHVSGTGPRYAGWAAVPQAVPHLLSRWSVPVRCPIEVNWECPSHSPHWLLPYGGWLPGHRGNDEDHERTPSVSLRQAWADDEAAHRARFAAAIAHVRARWPAGMSVTDYLEQAAARLNATLPPARELSVQATHRTEDGLLGLGYTVTAGWIDPEAVAAPGALRWNDIGYRLAVVPAMAEAMRAGSVDDALDVWNMSGDPIRVTRFPGPAGPLYARGSNGTHRLHAARLLGMPAIWVAIRQEALPLRLTAGDLGVHGRSGPEQLVACWRGLLAKGLAAGTIEDHPTFPGLSALHLDDIVAPWLLADPERAVAWAAAYDHVYPGSLAECGIPPSAWGAADSWFSWLHTSRPMGLSAPRPGR</sequence>
<reference evidence="1 2" key="1">
    <citation type="submission" date="2018-01" db="EMBL/GenBank/DDBJ databases">
        <title>Draft genome sequence of Sphaerisporangium sp. 7K107.</title>
        <authorList>
            <person name="Sahin N."/>
            <person name="Saygin H."/>
            <person name="Ay H."/>
        </authorList>
    </citation>
    <scope>NUCLEOTIDE SEQUENCE [LARGE SCALE GENOMIC DNA]</scope>
    <source>
        <strain evidence="1 2">7K107</strain>
    </source>
</reference>
<feature type="non-terminal residue" evidence="1">
    <location>
        <position position="1"/>
    </location>
</feature>
<keyword evidence="2" id="KW-1185">Reference proteome</keyword>
<dbReference type="AlphaFoldDB" id="A0A2W2FPJ2"/>
<dbReference type="EMBL" id="POUA01000713">
    <property type="protein sequence ID" value="PZG17004.1"/>
    <property type="molecule type" value="Genomic_DNA"/>
</dbReference>
<evidence type="ECO:0000313" key="2">
    <source>
        <dbReference type="Proteomes" id="UP000248544"/>
    </source>
</evidence>
<proteinExistence type="predicted"/>
<gene>
    <name evidence="1" type="ORF">C1I98_38790</name>
</gene>
<protein>
    <submittedName>
        <fullName evidence="1">Uncharacterized protein</fullName>
    </submittedName>
</protein>
<dbReference type="RefSeq" id="WP_158558404.1">
    <property type="nucleotide sequence ID" value="NZ_POUA01000713.1"/>
</dbReference>
<dbReference type="Proteomes" id="UP000248544">
    <property type="component" value="Unassembled WGS sequence"/>
</dbReference>
<name>A0A2W2FPJ2_9ACTN</name>
<organism evidence="1 2">
    <name type="scientific">Spongiactinospora gelatinilytica</name>
    <dbReference type="NCBI Taxonomy" id="2666298"/>
    <lineage>
        <taxon>Bacteria</taxon>
        <taxon>Bacillati</taxon>
        <taxon>Actinomycetota</taxon>
        <taxon>Actinomycetes</taxon>
        <taxon>Streptosporangiales</taxon>
        <taxon>Streptosporangiaceae</taxon>
        <taxon>Spongiactinospora</taxon>
    </lineage>
</organism>
<comment type="caution">
    <text evidence="1">The sequence shown here is derived from an EMBL/GenBank/DDBJ whole genome shotgun (WGS) entry which is preliminary data.</text>
</comment>
<evidence type="ECO:0000313" key="1">
    <source>
        <dbReference type="EMBL" id="PZG17004.1"/>
    </source>
</evidence>
<accession>A0A2W2FPJ2</accession>